<dbReference type="AlphaFoldDB" id="A0A8B9T889"/>
<feature type="compositionally biased region" description="Polar residues" evidence="1">
    <location>
        <begin position="554"/>
        <end position="566"/>
    </location>
</feature>
<proteinExistence type="predicted"/>
<evidence type="ECO:0008006" key="4">
    <source>
        <dbReference type="Google" id="ProtNLM"/>
    </source>
</evidence>
<sequence length="677" mass="70591">MVSREPLPGPAPASEGGQEKAMTVRSVLLNRDSPDIESRLQRRRNRTQQVRFKDLVEGSAEQAGSPPPGPAAAPGPNTPRASPPPRDAPEPAALCASRRSWPQAQPCSLTLPMPRKACASAAIQTSPSLQKPFPASQPRSKSVCDMAGVVGLPTALGSARCPGGPSPTPSIRAVPPHVPGSLPAHERAAALTQRAAACHASPPPPRDPCPPYPGTAGCPAASCTSPAKSCPPEPCARLCGNPRGSRRPSQRPASVPCGQPPLPAEVQGLGRSDSEHSLPRGRLLPQPSPHCQQTLPTAHIQGLRQPAQGTSPRDPPPPQHQLCSSPWGGPCCTPPAPILPAPGWHSSAATPEKTPAALGRPDTRDGISSRLRAADPGHGQVGPEGHGELLPPALQGSGTGTQLGGRAPEAPQHGQPCLTAQQSETLRHVQDLLQLVVAAKGPAAAPAGDEHTRTSQGQGPAGAQGDLQSQLQSLEGVLETSQQTIRVLLDVIQDLEKKEAQRDGRHSYRTGQDIANCGTCRDCACIIYRYEAALGCSRWGPALLRPHSRYHTPSVATRQSRASPSSRGGHGTTVVAFPWPPSPTVLPAPRAVLVRQRRLARPEGRSWHHKTPWVQAAAPPSLPPNRAPQAQEGCSGAELQLLGAGAVAAAQGSVPVPTPGSAHHGQKARAVSWCPWL</sequence>
<dbReference type="Ensembl" id="ENSAPLT00020018388.1">
    <property type="protein sequence ID" value="ENSAPLP00020017023.1"/>
    <property type="gene ID" value="ENSAPLG00020012221.1"/>
</dbReference>
<evidence type="ECO:0000313" key="3">
    <source>
        <dbReference type="Proteomes" id="UP000694400"/>
    </source>
</evidence>
<dbReference type="InterPro" id="IPR029337">
    <property type="entry name" value="INSYN2"/>
</dbReference>
<feature type="compositionally biased region" description="Basic and acidic residues" evidence="1">
    <location>
        <begin position="361"/>
        <end position="375"/>
    </location>
</feature>
<feature type="compositionally biased region" description="Pro residues" evidence="1">
    <location>
        <begin position="65"/>
        <end position="86"/>
    </location>
</feature>
<name>A0A8B9T889_ANAPL</name>
<feature type="region of interest" description="Disordered" evidence="1">
    <location>
        <begin position="443"/>
        <end position="466"/>
    </location>
</feature>
<reference evidence="2" key="2">
    <citation type="submission" date="2025-08" db="UniProtKB">
        <authorList>
            <consortium name="Ensembl"/>
        </authorList>
    </citation>
    <scope>IDENTIFICATION</scope>
</reference>
<reference evidence="2" key="3">
    <citation type="submission" date="2025-09" db="UniProtKB">
        <authorList>
            <consortium name="Ensembl"/>
        </authorList>
    </citation>
    <scope>IDENTIFICATION</scope>
</reference>
<feature type="region of interest" description="Disordered" evidence="1">
    <location>
        <begin position="29"/>
        <end position="108"/>
    </location>
</feature>
<dbReference type="Pfam" id="PF15265">
    <property type="entry name" value="FAM196"/>
    <property type="match status" value="2"/>
</dbReference>
<reference evidence="2" key="1">
    <citation type="submission" date="2019-08" db="EMBL/GenBank/DDBJ databases">
        <title>Three high-quality genomes provides insights into domestication of ducks.</title>
        <authorList>
            <person name="Hou Z.C."/>
            <person name="Zhu F."/>
            <person name="Yin Z.T."/>
            <person name="Zhang F."/>
        </authorList>
    </citation>
    <scope>NUCLEOTIDE SEQUENCE [LARGE SCALE GENOMIC DNA]</scope>
</reference>
<feature type="region of interest" description="Disordered" evidence="1">
    <location>
        <begin position="120"/>
        <end position="139"/>
    </location>
</feature>
<organism evidence="2 3">
    <name type="scientific">Anas platyrhynchos</name>
    <name type="common">Mallard</name>
    <name type="synonym">Anas boschas</name>
    <dbReference type="NCBI Taxonomy" id="8839"/>
    <lineage>
        <taxon>Eukaryota</taxon>
        <taxon>Metazoa</taxon>
        <taxon>Chordata</taxon>
        <taxon>Craniata</taxon>
        <taxon>Vertebrata</taxon>
        <taxon>Euteleostomi</taxon>
        <taxon>Archelosauria</taxon>
        <taxon>Archosauria</taxon>
        <taxon>Dinosauria</taxon>
        <taxon>Saurischia</taxon>
        <taxon>Theropoda</taxon>
        <taxon>Coelurosauria</taxon>
        <taxon>Aves</taxon>
        <taxon>Neognathae</taxon>
        <taxon>Galloanserae</taxon>
        <taxon>Anseriformes</taxon>
        <taxon>Anatidae</taxon>
        <taxon>Anatinae</taxon>
        <taxon>Anas</taxon>
    </lineage>
</organism>
<dbReference type="PANTHER" id="PTHR28682:SF6">
    <property type="entry name" value="MUCIN-5AC"/>
    <property type="match status" value="1"/>
</dbReference>
<feature type="region of interest" description="Disordered" evidence="1">
    <location>
        <begin position="243"/>
        <end position="326"/>
    </location>
</feature>
<gene>
    <name evidence="2" type="primary">LOC113843459</name>
</gene>
<feature type="region of interest" description="Disordered" evidence="1">
    <location>
        <begin position="552"/>
        <end position="576"/>
    </location>
</feature>
<evidence type="ECO:0000256" key="1">
    <source>
        <dbReference type="SAM" id="MobiDB-lite"/>
    </source>
</evidence>
<evidence type="ECO:0000313" key="2">
    <source>
        <dbReference type="Ensembl" id="ENSAPLP00020017023.1"/>
    </source>
</evidence>
<accession>A0A8B9T889</accession>
<dbReference type="PANTHER" id="PTHR28682">
    <property type="entry name" value="INHIBITORY SYNAPTIC FACTOR 2A-RELATED"/>
    <property type="match status" value="1"/>
</dbReference>
<feature type="region of interest" description="Disordered" evidence="1">
    <location>
        <begin position="1"/>
        <end position="20"/>
    </location>
</feature>
<protein>
    <recommendedName>
        <fullName evidence="4">Protein FAM196B</fullName>
    </recommendedName>
</protein>
<dbReference type="Proteomes" id="UP000694400">
    <property type="component" value="Chromosome 4"/>
</dbReference>
<feature type="region of interest" description="Disordered" evidence="1">
    <location>
        <begin position="342"/>
        <end position="416"/>
    </location>
</feature>